<evidence type="ECO:0000313" key="2">
    <source>
        <dbReference type="Proteomes" id="UP000204095"/>
    </source>
</evidence>
<proteinExistence type="predicted"/>
<organism evidence="1 2">
    <name type="scientific">Paramecium bursaria Chlorella virus FR483</name>
    <name type="common">PBCV-FR483</name>
    <dbReference type="NCBI Taxonomy" id="399781"/>
    <lineage>
        <taxon>Viruses</taxon>
        <taxon>Varidnaviria</taxon>
        <taxon>Bamfordvirae</taxon>
        <taxon>Nucleocytoviricota</taxon>
        <taxon>Megaviricetes</taxon>
        <taxon>Algavirales</taxon>
        <taxon>Phycodnaviridae</taxon>
        <taxon>Chlorovirus</taxon>
        <taxon>Chlorovirus conductrix</taxon>
        <taxon>Paramecium bursaria Chlorella virus A1</taxon>
    </lineage>
</organism>
<name>A7J7F9_PBCVF</name>
<evidence type="ECO:0000313" key="1">
    <source>
        <dbReference type="EMBL" id="ABT15740.1"/>
    </source>
</evidence>
<dbReference type="KEGG" id="vg:5469759"/>
<dbReference type="GeneID" id="5469759"/>
<protein>
    <submittedName>
        <fullName evidence="1">Uncharacterized protein n455R</fullName>
    </submittedName>
</protein>
<accession>A7J7F9</accession>
<reference evidence="1 2" key="1">
    <citation type="journal article" date="2007" name="Virology">
        <title>Sequence and annotation of the 314-kb MT325 and the 321-kb FR483 viruses that infect Chlorella Pbi.</title>
        <authorList>
            <person name="Fitzgerald L.A."/>
            <person name="Graves M.V."/>
            <person name="Li X."/>
            <person name="Feldblyum T."/>
            <person name="Hartigan J."/>
            <person name="Van Etten J.L."/>
        </authorList>
    </citation>
    <scope>NUCLEOTIDE SEQUENCE [LARGE SCALE GENOMIC DNA]</scope>
    <source>
        <strain evidence="1 2">FR483</strain>
    </source>
</reference>
<dbReference type="Proteomes" id="UP000204095">
    <property type="component" value="Segment"/>
</dbReference>
<organismHost>
    <name type="scientific">Paramecium bursaria</name>
    <dbReference type="NCBI Taxonomy" id="74790"/>
</organismHost>
<gene>
    <name evidence="1" type="primary">n455R</name>
    <name evidence="1" type="ORF">FR483_n455R</name>
</gene>
<dbReference type="RefSeq" id="YP_001426087.1">
    <property type="nucleotide sequence ID" value="NC_008603.1"/>
</dbReference>
<sequence>MAATRIDAAQHLLVGVHLCDGHHFTLQTTTGLIYHFCRYKHISTNYTSGSFPSDTTSNKKSTNSWDLQLPSILETGNPLSRRIAVGIYFTPNRSEISGFSSQSISKTSILIS</sequence>
<dbReference type="EMBL" id="DQ890022">
    <property type="protein sequence ID" value="ABT15740.1"/>
    <property type="molecule type" value="Genomic_DNA"/>
</dbReference>